<reference evidence="14" key="1">
    <citation type="journal article" date="2023" name="Commun. Biol.">
        <title>Genome analysis of Parmales, the sister group of diatoms, reveals the evolutionary specialization of diatoms from phago-mixotrophs to photoautotrophs.</title>
        <authorList>
            <person name="Ban H."/>
            <person name="Sato S."/>
            <person name="Yoshikawa S."/>
            <person name="Yamada K."/>
            <person name="Nakamura Y."/>
            <person name="Ichinomiya M."/>
            <person name="Sato N."/>
            <person name="Blanc-Mathieu R."/>
            <person name="Endo H."/>
            <person name="Kuwata A."/>
            <person name="Ogata H."/>
        </authorList>
    </citation>
    <scope>NUCLEOTIDE SEQUENCE [LARGE SCALE GENOMIC DNA]</scope>
    <source>
        <strain evidence="14">NIES 3700</strain>
    </source>
</reference>
<dbReference type="OrthoDB" id="197221at2759"/>
<feature type="compositionally biased region" description="Basic and acidic residues" evidence="10">
    <location>
        <begin position="84"/>
        <end position="94"/>
    </location>
</feature>
<evidence type="ECO:0000256" key="6">
    <source>
        <dbReference type="ARBA" id="ARBA00022840"/>
    </source>
</evidence>
<feature type="domain" description="Protein kinase" evidence="12">
    <location>
        <begin position="147"/>
        <end position="410"/>
    </location>
</feature>
<dbReference type="PROSITE" id="PS50011">
    <property type="entry name" value="PROTEIN_KINASE_DOM"/>
    <property type="match status" value="1"/>
</dbReference>
<evidence type="ECO:0000313" key="13">
    <source>
        <dbReference type="EMBL" id="GMI03783.1"/>
    </source>
</evidence>
<dbReference type="CDD" id="cd13999">
    <property type="entry name" value="STKc_MAP3K-like"/>
    <property type="match status" value="1"/>
</dbReference>
<comment type="caution">
    <text evidence="13">The sequence shown here is derived from an EMBL/GenBank/DDBJ whole genome shotgun (WGS) entry which is preliminary data.</text>
</comment>
<dbReference type="EMBL" id="BRXW01000063">
    <property type="protein sequence ID" value="GMI03783.1"/>
    <property type="molecule type" value="Genomic_DNA"/>
</dbReference>
<proteinExistence type="predicted"/>
<keyword evidence="11" id="KW-0812">Transmembrane</keyword>
<dbReference type="GO" id="GO:0005524">
    <property type="term" value="F:ATP binding"/>
    <property type="evidence" value="ECO:0007669"/>
    <property type="project" value="UniProtKB-UniRule"/>
</dbReference>
<keyword evidence="11" id="KW-0472">Membrane</keyword>
<evidence type="ECO:0000313" key="14">
    <source>
        <dbReference type="Proteomes" id="UP001165122"/>
    </source>
</evidence>
<feature type="region of interest" description="Disordered" evidence="10">
    <location>
        <begin position="84"/>
        <end position="126"/>
    </location>
</feature>
<evidence type="ECO:0000256" key="11">
    <source>
        <dbReference type="SAM" id="Phobius"/>
    </source>
</evidence>
<dbReference type="EC" id="2.7.11.1" evidence="1"/>
<protein>
    <recommendedName>
        <fullName evidence="1">non-specific serine/threonine protein kinase</fullName>
        <ecNumber evidence="1">2.7.11.1</ecNumber>
    </recommendedName>
</protein>
<dbReference type="AlphaFoldDB" id="A0A9W7C7U3"/>
<evidence type="ECO:0000256" key="2">
    <source>
        <dbReference type="ARBA" id="ARBA00022527"/>
    </source>
</evidence>
<dbReference type="PRINTS" id="PR00109">
    <property type="entry name" value="TYRKINASE"/>
</dbReference>
<dbReference type="InterPro" id="IPR051681">
    <property type="entry name" value="Ser/Thr_Kinases-Pseudokinases"/>
</dbReference>
<comment type="catalytic activity">
    <reaction evidence="8">
        <text>L-seryl-[protein] + ATP = O-phospho-L-seryl-[protein] + ADP + H(+)</text>
        <dbReference type="Rhea" id="RHEA:17989"/>
        <dbReference type="Rhea" id="RHEA-COMP:9863"/>
        <dbReference type="Rhea" id="RHEA-COMP:11604"/>
        <dbReference type="ChEBI" id="CHEBI:15378"/>
        <dbReference type="ChEBI" id="CHEBI:29999"/>
        <dbReference type="ChEBI" id="CHEBI:30616"/>
        <dbReference type="ChEBI" id="CHEBI:83421"/>
        <dbReference type="ChEBI" id="CHEBI:456216"/>
        <dbReference type="EC" id="2.7.11.1"/>
    </reaction>
</comment>
<evidence type="ECO:0000256" key="9">
    <source>
        <dbReference type="PROSITE-ProRule" id="PRU10141"/>
    </source>
</evidence>
<comment type="catalytic activity">
    <reaction evidence="7">
        <text>L-threonyl-[protein] + ATP = O-phospho-L-threonyl-[protein] + ADP + H(+)</text>
        <dbReference type="Rhea" id="RHEA:46608"/>
        <dbReference type="Rhea" id="RHEA-COMP:11060"/>
        <dbReference type="Rhea" id="RHEA-COMP:11605"/>
        <dbReference type="ChEBI" id="CHEBI:15378"/>
        <dbReference type="ChEBI" id="CHEBI:30013"/>
        <dbReference type="ChEBI" id="CHEBI:30616"/>
        <dbReference type="ChEBI" id="CHEBI:61977"/>
        <dbReference type="ChEBI" id="CHEBI:456216"/>
        <dbReference type="EC" id="2.7.11.1"/>
    </reaction>
</comment>
<dbReference type="PANTHER" id="PTHR44329:SF298">
    <property type="entry name" value="MIXED LINEAGE KINASE DOMAIN-LIKE PROTEIN"/>
    <property type="match status" value="1"/>
</dbReference>
<dbReference type="Gene3D" id="1.10.510.10">
    <property type="entry name" value="Transferase(Phosphotransferase) domain 1"/>
    <property type="match status" value="1"/>
</dbReference>
<keyword evidence="2" id="KW-0723">Serine/threonine-protein kinase</keyword>
<name>A0A9W7C7U3_9STRA</name>
<dbReference type="PROSITE" id="PS00107">
    <property type="entry name" value="PROTEIN_KINASE_ATP"/>
    <property type="match status" value="1"/>
</dbReference>
<organism evidence="13 14">
    <name type="scientific">Triparma laevis f. longispina</name>
    <dbReference type="NCBI Taxonomy" id="1714387"/>
    <lineage>
        <taxon>Eukaryota</taxon>
        <taxon>Sar</taxon>
        <taxon>Stramenopiles</taxon>
        <taxon>Ochrophyta</taxon>
        <taxon>Bolidophyceae</taxon>
        <taxon>Parmales</taxon>
        <taxon>Triparmaceae</taxon>
        <taxon>Triparma</taxon>
    </lineage>
</organism>
<keyword evidence="5" id="KW-0418">Kinase</keyword>
<dbReference type="SMART" id="SM00220">
    <property type="entry name" value="S_TKc"/>
    <property type="match status" value="1"/>
</dbReference>
<dbReference type="SUPFAM" id="SSF56112">
    <property type="entry name" value="Protein kinase-like (PK-like)"/>
    <property type="match status" value="1"/>
</dbReference>
<keyword evidence="4 9" id="KW-0547">Nucleotide-binding</keyword>
<sequence>MSEACPDGGGVADDIAVLVLSVLVLILVVLVAFYFTKRNELITLYADPRNKIVTFMKASDFIGYDSAKKRRPSQHRDVLEEAARIEQGQGEDRSGGSQTFGGSNSQNYDSGRGSGRKGESQIFLRKPSNVKTEDNKKYDWEIPFKEINLKSRIGGGQFGDVYHGEWLDTEIAVKIPKTEASADEMKKFLREVKLMSMIHHPNIVLFLGACITMPDICLVMEYLPRGSLFDYIHKKEEEGEPLKDKSDFTMIKFAVDCAQGMKYLHHRVHLVQRDLKSHNLLINATMTLKICDFGLSKIHVEGKQSTQKSKNGMGTPYWLAPEVIRNEKETIRADVYSFAIVLWEMFHLEVPHQDLTGPKAAYAVAHKGLRPTLKSGLNNAVAALIRRCWKNRPQDRPEFDEILNILQKTLGEITEAEMEKNNSIVSSPSGSRGGSITIPPNGSLPILVGGSTGAFPALPLGTPLANYILGSPGPPPVFFGGPQKGNDVTLSTAEMRNITAARKSGRRASLGSLGTASDKVSDNFDPGRGGSLEFKPRGGSLEFPPRKRKGSLKGIPNNKSGGKEYGEGDSSSSMMDGAKDSWDESRTEGKKAGYIRNGGNKVVPV</sequence>
<dbReference type="PANTHER" id="PTHR44329">
    <property type="entry name" value="SERINE/THREONINE-PROTEIN KINASE TNNI3K-RELATED"/>
    <property type="match status" value="1"/>
</dbReference>
<feature type="compositionally biased region" description="Polar residues" evidence="10">
    <location>
        <begin position="95"/>
        <end position="109"/>
    </location>
</feature>
<gene>
    <name evidence="13" type="ORF">TrLO_g11003</name>
</gene>
<keyword evidence="6 9" id="KW-0067">ATP-binding</keyword>
<keyword evidence="11" id="KW-1133">Transmembrane helix</keyword>
<dbReference type="FunFam" id="3.30.200.20:FF:000060">
    <property type="entry name" value="Serine/threonine-protein kinase isoform 1"/>
    <property type="match status" value="1"/>
</dbReference>
<feature type="compositionally biased region" description="Basic and acidic residues" evidence="10">
    <location>
        <begin position="577"/>
        <end position="591"/>
    </location>
</feature>
<evidence type="ECO:0000256" key="8">
    <source>
        <dbReference type="ARBA" id="ARBA00048679"/>
    </source>
</evidence>
<feature type="region of interest" description="Disordered" evidence="10">
    <location>
        <begin position="501"/>
        <end position="605"/>
    </location>
</feature>
<feature type="transmembrane region" description="Helical" evidence="11">
    <location>
        <begin position="203"/>
        <end position="223"/>
    </location>
</feature>
<dbReference type="InterPro" id="IPR017441">
    <property type="entry name" value="Protein_kinase_ATP_BS"/>
</dbReference>
<dbReference type="InterPro" id="IPR001245">
    <property type="entry name" value="Ser-Thr/Tyr_kinase_cat_dom"/>
</dbReference>
<dbReference type="InterPro" id="IPR000719">
    <property type="entry name" value="Prot_kinase_dom"/>
</dbReference>
<evidence type="ECO:0000256" key="4">
    <source>
        <dbReference type="ARBA" id="ARBA00022741"/>
    </source>
</evidence>
<evidence type="ECO:0000256" key="7">
    <source>
        <dbReference type="ARBA" id="ARBA00047899"/>
    </source>
</evidence>
<accession>A0A9W7C7U3</accession>
<evidence type="ECO:0000256" key="3">
    <source>
        <dbReference type="ARBA" id="ARBA00022679"/>
    </source>
</evidence>
<feature type="binding site" evidence="9">
    <location>
        <position position="174"/>
    </location>
    <ligand>
        <name>ATP</name>
        <dbReference type="ChEBI" id="CHEBI:30616"/>
    </ligand>
</feature>
<keyword evidence="3" id="KW-0808">Transferase</keyword>
<evidence type="ECO:0000256" key="10">
    <source>
        <dbReference type="SAM" id="MobiDB-lite"/>
    </source>
</evidence>
<dbReference type="Proteomes" id="UP001165122">
    <property type="component" value="Unassembled WGS sequence"/>
</dbReference>
<dbReference type="InterPro" id="IPR011009">
    <property type="entry name" value="Kinase-like_dom_sf"/>
</dbReference>
<dbReference type="GO" id="GO:0004674">
    <property type="term" value="F:protein serine/threonine kinase activity"/>
    <property type="evidence" value="ECO:0007669"/>
    <property type="project" value="UniProtKB-KW"/>
</dbReference>
<dbReference type="Gene3D" id="3.30.200.20">
    <property type="entry name" value="Phosphorylase Kinase, domain 1"/>
    <property type="match status" value="1"/>
</dbReference>
<evidence type="ECO:0000256" key="1">
    <source>
        <dbReference type="ARBA" id="ARBA00012513"/>
    </source>
</evidence>
<dbReference type="Pfam" id="PF07714">
    <property type="entry name" value="PK_Tyr_Ser-Thr"/>
    <property type="match status" value="1"/>
</dbReference>
<evidence type="ECO:0000256" key="5">
    <source>
        <dbReference type="ARBA" id="ARBA00022777"/>
    </source>
</evidence>
<keyword evidence="14" id="KW-1185">Reference proteome</keyword>
<evidence type="ECO:0000259" key="12">
    <source>
        <dbReference type="PROSITE" id="PS50011"/>
    </source>
</evidence>
<feature type="transmembrane region" description="Helical" evidence="11">
    <location>
        <begin position="15"/>
        <end position="35"/>
    </location>
</feature>